<keyword evidence="7" id="KW-0378">Hydrolase</keyword>
<dbReference type="NCBIfam" id="TIGR02228">
    <property type="entry name" value="sigpep_I_arch"/>
    <property type="match status" value="1"/>
</dbReference>
<dbReference type="InterPro" id="IPR019533">
    <property type="entry name" value="Peptidase_S26"/>
</dbReference>
<organism evidence="7 8">
    <name type="scientific">Actinoplanes sandaracinus</name>
    <dbReference type="NCBI Taxonomy" id="3045177"/>
    <lineage>
        <taxon>Bacteria</taxon>
        <taxon>Bacillati</taxon>
        <taxon>Actinomycetota</taxon>
        <taxon>Actinomycetes</taxon>
        <taxon>Micromonosporales</taxon>
        <taxon>Micromonosporaceae</taxon>
        <taxon>Actinoplanes</taxon>
    </lineage>
</organism>
<dbReference type="Gene3D" id="2.10.109.10">
    <property type="entry name" value="Umud Fragment, subunit A"/>
    <property type="match status" value="1"/>
</dbReference>
<evidence type="ECO:0000256" key="1">
    <source>
        <dbReference type="ARBA" id="ARBA00004370"/>
    </source>
</evidence>
<keyword evidence="2" id="KW-0812">Transmembrane</keyword>
<keyword evidence="8" id="KW-1185">Reference proteome</keyword>
<keyword evidence="4" id="KW-0472">Membrane</keyword>
<protein>
    <recommendedName>
        <fullName evidence="5">Signal peptidase I</fullName>
        <ecNumber evidence="5">3.4.21.89</ecNumber>
    </recommendedName>
</protein>
<dbReference type="SUPFAM" id="SSF51306">
    <property type="entry name" value="LexA/Signal peptidase"/>
    <property type="match status" value="1"/>
</dbReference>
<dbReference type="PRINTS" id="PR00728">
    <property type="entry name" value="SIGNALPTASE"/>
</dbReference>
<sequence length="188" mass="20188">MALLSLVAVMVLSGGAGLVIWTLIPAMWGWSPSVVLTGSMRPAVEPGDVVVSAPVRGDRLKRGYIVRFEDPDEPGQYVMHRIVEIDSDGALVTKGDSNPSADSTTVPPANVTGMGRLRVPWVGLPAVWWQERQYVRVGIAAAVLSVCCAAVPAGWNWNGPAPRTRKNRADLPQNGEGDETHQDEVDPL</sequence>
<comment type="caution">
    <text evidence="7">The sequence shown here is derived from an EMBL/GenBank/DDBJ whole genome shotgun (WGS) entry which is preliminary data.</text>
</comment>
<accession>A0ABT6X1Y4</accession>
<comment type="subcellular location">
    <subcellularLocation>
        <location evidence="1">Membrane</location>
    </subcellularLocation>
</comment>
<dbReference type="EC" id="3.4.21.89" evidence="5"/>
<evidence type="ECO:0000313" key="8">
    <source>
        <dbReference type="Proteomes" id="UP001241758"/>
    </source>
</evidence>
<dbReference type="EMBL" id="JASCTH010000073">
    <property type="protein sequence ID" value="MDI6106046.1"/>
    <property type="molecule type" value="Genomic_DNA"/>
</dbReference>
<evidence type="ECO:0000256" key="6">
    <source>
        <dbReference type="SAM" id="MobiDB-lite"/>
    </source>
</evidence>
<evidence type="ECO:0000256" key="4">
    <source>
        <dbReference type="ARBA" id="ARBA00023136"/>
    </source>
</evidence>
<dbReference type="InterPro" id="IPR036286">
    <property type="entry name" value="LexA/Signal_pep-like_sf"/>
</dbReference>
<feature type="region of interest" description="Disordered" evidence="6">
    <location>
        <begin position="158"/>
        <end position="188"/>
    </location>
</feature>
<dbReference type="GO" id="GO:0009003">
    <property type="term" value="F:signal peptidase activity"/>
    <property type="evidence" value="ECO:0007669"/>
    <property type="project" value="UniProtKB-EC"/>
</dbReference>
<evidence type="ECO:0000256" key="5">
    <source>
        <dbReference type="NCBIfam" id="TIGR02228"/>
    </source>
</evidence>
<dbReference type="Proteomes" id="UP001241758">
    <property type="component" value="Unassembled WGS sequence"/>
</dbReference>
<dbReference type="CDD" id="cd06530">
    <property type="entry name" value="S26_SPase_I"/>
    <property type="match status" value="1"/>
</dbReference>
<evidence type="ECO:0000256" key="2">
    <source>
        <dbReference type="ARBA" id="ARBA00022692"/>
    </source>
</evidence>
<evidence type="ECO:0000313" key="7">
    <source>
        <dbReference type="EMBL" id="MDI6106046.1"/>
    </source>
</evidence>
<gene>
    <name evidence="7" type="ORF">QLQ12_46545</name>
</gene>
<name>A0ABT6X1Y4_9ACTN</name>
<reference evidence="7 8" key="1">
    <citation type="submission" date="2023-05" db="EMBL/GenBank/DDBJ databases">
        <title>Actinoplanes sp. NEAU-A12 genome sequencing.</title>
        <authorList>
            <person name="Wang Z.-S."/>
        </authorList>
    </citation>
    <scope>NUCLEOTIDE SEQUENCE [LARGE SCALE GENOMIC DNA]</scope>
    <source>
        <strain evidence="7 8">NEAU-A12</strain>
    </source>
</reference>
<dbReference type="InterPro" id="IPR001733">
    <property type="entry name" value="Peptidase_S26B"/>
</dbReference>
<feature type="compositionally biased region" description="Basic and acidic residues" evidence="6">
    <location>
        <begin position="178"/>
        <end position="188"/>
    </location>
</feature>
<evidence type="ECO:0000256" key="3">
    <source>
        <dbReference type="ARBA" id="ARBA00022989"/>
    </source>
</evidence>
<proteinExistence type="predicted"/>
<keyword evidence="3" id="KW-1133">Transmembrane helix</keyword>
<dbReference type="RefSeq" id="WP_282767505.1">
    <property type="nucleotide sequence ID" value="NZ_JASCTH010000073.1"/>
</dbReference>